<dbReference type="GeneID" id="90544721"/>
<proteinExistence type="inferred from homology"/>
<dbReference type="PANTHER" id="PTHR11851">
    <property type="entry name" value="METALLOPROTEASE"/>
    <property type="match status" value="1"/>
</dbReference>
<dbReference type="Proteomes" id="UP000182135">
    <property type="component" value="Unassembled WGS sequence"/>
</dbReference>
<dbReference type="EMBL" id="FOOE01000001">
    <property type="protein sequence ID" value="SFF50720.1"/>
    <property type="molecule type" value="Genomic_DNA"/>
</dbReference>
<organism evidence="6 7">
    <name type="scientific">Clostridium cadaveris</name>
    <dbReference type="NCBI Taxonomy" id="1529"/>
    <lineage>
        <taxon>Bacteria</taxon>
        <taxon>Bacillati</taxon>
        <taxon>Bacillota</taxon>
        <taxon>Clostridia</taxon>
        <taxon>Eubacteriales</taxon>
        <taxon>Clostridiaceae</taxon>
        <taxon>Clostridium</taxon>
    </lineage>
</organism>
<dbReference type="FunFam" id="3.30.830.10:FF:000008">
    <property type="entry name" value="Mitochondrial-processing peptidase subunit beta"/>
    <property type="match status" value="1"/>
</dbReference>
<feature type="domain" description="Peptidase M16 N-terminal" evidence="3">
    <location>
        <begin position="12"/>
        <end position="159"/>
    </location>
</feature>
<keyword evidence="7" id="KW-1185">Reference proteome</keyword>
<dbReference type="GO" id="GO:0006508">
    <property type="term" value="P:proteolysis"/>
    <property type="evidence" value="ECO:0007669"/>
    <property type="project" value="InterPro"/>
</dbReference>
<accession>A0A1I2J9P5</accession>
<dbReference type="Pfam" id="PF05193">
    <property type="entry name" value="Peptidase_M16_C"/>
    <property type="match status" value="1"/>
</dbReference>
<evidence type="ECO:0000313" key="8">
    <source>
        <dbReference type="Proteomes" id="UP000246114"/>
    </source>
</evidence>
<dbReference type="EMBL" id="QAMZ01000036">
    <property type="protein sequence ID" value="PWL53551.1"/>
    <property type="molecule type" value="Genomic_DNA"/>
</dbReference>
<reference evidence="5 8" key="2">
    <citation type="submission" date="2018-03" db="EMBL/GenBank/DDBJ databases">
        <title>The uncultured portion of the human microbiome is neutrally assembled.</title>
        <authorList>
            <person name="Jeraldo P."/>
            <person name="Boardman L."/>
            <person name="White B.A."/>
            <person name="Nelson H."/>
            <person name="Goldenfeld N."/>
            <person name="Chia N."/>
        </authorList>
    </citation>
    <scope>NUCLEOTIDE SEQUENCE [LARGE SCALE GENOMIC DNA]</scope>
    <source>
        <strain evidence="5">CIM:MAG 903</strain>
    </source>
</reference>
<dbReference type="Proteomes" id="UP000246114">
    <property type="component" value="Unassembled WGS sequence"/>
</dbReference>
<sequence>MYNIFKLNNGLRVVIEDIEYVNSVSVGLWIENGSRNENHINNGISHFIEHMMFKGTYKRTSKEIAESIENVGGQMNAFTGKETTCFYTKTLYNHLDLSLDVLSDMILNSRLDCEEIEREKSVVIEEINMCEDSPEDVLNDLHSRAIWGDDPISYPVLGTINNVNSFTRDMIKNYMENYYVPENSVLSICGKINISEAKMIIEKYFGNWSSEKSLITNYSSPSILRNNLMREKKIEQIHLSLGLKGLEVGASDLYPMLLANNAFGGGVSSNLFQKIREELGLCYTVYSFNSSFNNTGTLTIYTGVSPKYIYLAVEAILEELKKFSDRGAQDIKLDIAKEQLKGTYILGSESISSRMFSNGKSVLILNKVKTPEDIINEIDDITKEDIEAVINKTFKKGVYNSAFVGNGIDMNKINELI</sequence>
<dbReference type="GO" id="GO:0046872">
    <property type="term" value="F:metal ion binding"/>
    <property type="evidence" value="ECO:0007669"/>
    <property type="project" value="InterPro"/>
</dbReference>
<dbReference type="Gene3D" id="3.30.830.10">
    <property type="entry name" value="Metalloenzyme, LuxS/M16 peptidase-like"/>
    <property type="match status" value="2"/>
</dbReference>
<protein>
    <submittedName>
        <fullName evidence="5">Insulinase family protein</fullName>
    </submittedName>
    <submittedName>
        <fullName evidence="6">Predicted Zn-dependent peptidase</fullName>
    </submittedName>
</protein>
<feature type="domain" description="Peptidase M16 C-terminal" evidence="4">
    <location>
        <begin position="165"/>
        <end position="340"/>
    </location>
</feature>
<evidence type="ECO:0000313" key="7">
    <source>
        <dbReference type="Proteomes" id="UP000182135"/>
    </source>
</evidence>
<comment type="similarity">
    <text evidence="1 2">Belongs to the peptidase M16 family.</text>
</comment>
<dbReference type="PANTHER" id="PTHR11851:SF49">
    <property type="entry name" value="MITOCHONDRIAL-PROCESSING PEPTIDASE SUBUNIT ALPHA"/>
    <property type="match status" value="1"/>
</dbReference>
<name>A0A1I2J9P5_9CLOT</name>
<reference evidence="6 7" key="1">
    <citation type="submission" date="2016-10" db="EMBL/GenBank/DDBJ databases">
        <authorList>
            <person name="de Groot N.N."/>
        </authorList>
    </citation>
    <scope>NUCLEOTIDE SEQUENCE [LARGE SCALE GENOMIC DNA]</scope>
    <source>
        <strain evidence="6 7">NLAE-zl-G419</strain>
    </source>
</reference>
<evidence type="ECO:0000256" key="2">
    <source>
        <dbReference type="RuleBase" id="RU004447"/>
    </source>
</evidence>
<dbReference type="InterPro" id="IPR007863">
    <property type="entry name" value="Peptidase_M16_C"/>
</dbReference>
<dbReference type="InterPro" id="IPR011249">
    <property type="entry name" value="Metalloenz_LuxS/M16"/>
</dbReference>
<dbReference type="InterPro" id="IPR011765">
    <property type="entry name" value="Pept_M16_N"/>
</dbReference>
<dbReference type="OrthoDB" id="9811314at2"/>
<dbReference type="AlphaFoldDB" id="A0A1I2J9P5"/>
<evidence type="ECO:0000313" key="5">
    <source>
        <dbReference type="EMBL" id="PWL53551.1"/>
    </source>
</evidence>
<dbReference type="InterPro" id="IPR050361">
    <property type="entry name" value="MPP/UQCRC_Complex"/>
</dbReference>
<evidence type="ECO:0000259" key="3">
    <source>
        <dbReference type="Pfam" id="PF00675"/>
    </source>
</evidence>
<dbReference type="GO" id="GO:0004222">
    <property type="term" value="F:metalloendopeptidase activity"/>
    <property type="evidence" value="ECO:0007669"/>
    <property type="project" value="InterPro"/>
</dbReference>
<dbReference type="STRING" id="1529.SAMN04487885_101217"/>
<dbReference type="PROSITE" id="PS00143">
    <property type="entry name" value="INSULINASE"/>
    <property type="match status" value="1"/>
</dbReference>
<gene>
    <name evidence="5" type="ORF">DBY38_07405</name>
    <name evidence="6" type="ORF">SAMN04487885_101217</name>
</gene>
<dbReference type="RefSeq" id="WP_027638094.1">
    <property type="nucleotide sequence ID" value="NZ_BAAACD010000019.1"/>
</dbReference>
<evidence type="ECO:0000313" key="6">
    <source>
        <dbReference type="EMBL" id="SFF50720.1"/>
    </source>
</evidence>
<dbReference type="InterPro" id="IPR001431">
    <property type="entry name" value="Pept_M16_Zn_BS"/>
</dbReference>
<evidence type="ECO:0000256" key="1">
    <source>
        <dbReference type="ARBA" id="ARBA00007261"/>
    </source>
</evidence>
<evidence type="ECO:0000259" key="4">
    <source>
        <dbReference type="Pfam" id="PF05193"/>
    </source>
</evidence>
<dbReference type="eggNOG" id="COG0612">
    <property type="taxonomic scope" value="Bacteria"/>
</dbReference>
<dbReference type="SUPFAM" id="SSF63411">
    <property type="entry name" value="LuxS/MPP-like metallohydrolase"/>
    <property type="match status" value="2"/>
</dbReference>
<dbReference type="Pfam" id="PF00675">
    <property type="entry name" value="Peptidase_M16"/>
    <property type="match status" value="1"/>
</dbReference>